<dbReference type="CDD" id="cd00093">
    <property type="entry name" value="HTH_XRE"/>
    <property type="match status" value="1"/>
</dbReference>
<organism evidence="2 3">
    <name type="scientific">Streptomyces pharetrae CZA14</name>
    <dbReference type="NCBI Taxonomy" id="1144883"/>
    <lineage>
        <taxon>Bacteria</taxon>
        <taxon>Bacillati</taxon>
        <taxon>Actinomycetota</taxon>
        <taxon>Actinomycetes</taxon>
        <taxon>Kitasatosporales</taxon>
        <taxon>Streptomycetaceae</taxon>
        <taxon>Streptomyces</taxon>
    </lineage>
</organism>
<dbReference type="InterPro" id="IPR001387">
    <property type="entry name" value="Cro/C1-type_HTH"/>
</dbReference>
<proteinExistence type="predicted"/>
<accession>A0ABX3YR09</accession>
<sequence>MVHIRELDSTASPLDYYGFEPRRKREEAGLTQRELANVVFCTGSLIGQIETARKVPQRDLSERLDVALGTDGFFSRLVGLVLRSQLPSWFQPFAEVEAQATYISTYQAQLIYGLLQTEEYARAVLATGVQEGLDQLVAARMERTRILSRKQPPLTLVVLDEAALRRPVGGPDIMRQQLAHLLDLQSHRWLRIQVLAFSGGEHAGLAGSFTTLRFADHPDLVYTEDVISGHMTANPDTVRETALRYASLQATALSVEDSAALITRVMEEEYGDRPGSDQRAVA</sequence>
<dbReference type="InterPro" id="IPR043917">
    <property type="entry name" value="DUF5753"/>
</dbReference>
<gene>
    <name evidence="2" type="ORF">OQI_05475</name>
</gene>
<dbReference type="EMBL" id="MRYD01000016">
    <property type="protein sequence ID" value="OSZ61452.1"/>
    <property type="molecule type" value="Genomic_DNA"/>
</dbReference>
<evidence type="ECO:0000313" key="3">
    <source>
        <dbReference type="Proteomes" id="UP000194266"/>
    </source>
</evidence>
<dbReference type="SMART" id="SM00530">
    <property type="entry name" value="HTH_XRE"/>
    <property type="match status" value="1"/>
</dbReference>
<comment type="caution">
    <text evidence="2">The sequence shown here is derived from an EMBL/GenBank/DDBJ whole genome shotgun (WGS) entry which is preliminary data.</text>
</comment>
<protein>
    <submittedName>
        <fullName evidence="2">Transcriptional regulator</fullName>
    </submittedName>
</protein>
<reference evidence="2 3" key="1">
    <citation type="submission" date="2016-12" db="EMBL/GenBank/DDBJ databases">
        <title>Genome Mining:The Detection of Biosynthetic Gene Clusters to Aid in the Expression of Curamycin A produced by Streptomyces sp. strain CZA14.</title>
        <authorList>
            <person name="Durrell K.A."/>
            <person name="Kirby B.M."/>
            <person name="Khan W."/>
            <person name="Mthethwa T."/>
            <person name="Le Roes-Hill M."/>
        </authorList>
    </citation>
    <scope>NUCLEOTIDE SEQUENCE [LARGE SCALE GENOMIC DNA]</scope>
    <source>
        <strain evidence="2 3">CZA14</strain>
    </source>
</reference>
<keyword evidence="3" id="KW-1185">Reference proteome</keyword>
<dbReference type="Proteomes" id="UP000194266">
    <property type="component" value="Unassembled WGS sequence"/>
</dbReference>
<dbReference type="InterPro" id="IPR010982">
    <property type="entry name" value="Lambda_DNA-bd_dom_sf"/>
</dbReference>
<evidence type="ECO:0000313" key="2">
    <source>
        <dbReference type="EMBL" id="OSZ61452.1"/>
    </source>
</evidence>
<dbReference type="Pfam" id="PF19054">
    <property type="entry name" value="DUF5753"/>
    <property type="match status" value="1"/>
</dbReference>
<dbReference type="Gene3D" id="1.10.260.40">
    <property type="entry name" value="lambda repressor-like DNA-binding domains"/>
    <property type="match status" value="1"/>
</dbReference>
<evidence type="ECO:0000259" key="1">
    <source>
        <dbReference type="PROSITE" id="PS50943"/>
    </source>
</evidence>
<feature type="domain" description="HTH cro/C1-type" evidence="1">
    <location>
        <begin position="22"/>
        <end position="73"/>
    </location>
</feature>
<dbReference type="Pfam" id="PF13560">
    <property type="entry name" value="HTH_31"/>
    <property type="match status" value="1"/>
</dbReference>
<dbReference type="PROSITE" id="PS50943">
    <property type="entry name" value="HTH_CROC1"/>
    <property type="match status" value="1"/>
</dbReference>
<dbReference type="RefSeq" id="WP_086168211.1">
    <property type="nucleotide sequence ID" value="NZ_MRYD01000016.1"/>
</dbReference>
<name>A0ABX3YR09_9ACTN</name>
<dbReference type="SUPFAM" id="SSF47413">
    <property type="entry name" value="lambda repressor-like DNA-binding domains"/>
    <property type="match status" value="1"/>
</dbReference>